<dbReference type="EC" id="4.1.1.20" evidence="5 6"/>
<comment type="function">
    <text evidence="5">Specifically catalyzes the decarboxylation of meso-diaminopimelate (meso-DAP) to L-lysine.</text>
</comment>
<feature type="binding site" evidence="5">
    <location>
        <position position="365"/>
    </location>
    <ligand>
        <name>pyridoxal 5'-phosphate</name>
        <dbReference type="ChEBI" id="CHEBI:597326"/>
    </ligand>
</feature>
<evidence type="ECO:0000256" key="4">
    <source>
        <dbReference type="ARBA" id="ARBA00023239"/>
    </source>
</evidence>
<evidence type="ECO:0000256" key="8">
    <source>
        <dbReference type="RuleBase" id="RU003738"/>
    </source>
</evidence>
<dbReference type="Pfam" id="PF00278">
    <property type="entry name" value="Orn_DAP_Arg_deC"/>
    <property type="match status" value="1"/>
</dbReference>
<dbReference type="InterPro" id="IPR000183">
    <property type="entry name" value="Orn/DAP/Arg_de-COase"/>
</dbReference>
<dbReference type="PRINTS" id="PR01181">
    <property type="entry name" value="DAPDCRBXLASE"/>
</dbReference>
<dbReference type="GO" id="GO:0030170">
    <property type="term" value="F:pyridoxal phosphate binding"/>
    <property type="evidence" value="ECO:0007669"/>
    <property type="project" value="UniProtKB-UniRule"/>
</dbReference>
<dbReference type="InterPro" id="IPR022653">
    <property type="entry name" value="De-COase2_pyr-phos_BS"/>
</dbReference>
<dbReference type="SUPFAM" id="SSF50621">
    <property type="entry name" value="Alanine racemase C-terminal domain-like"/>
    <property type="match status" value="1"/>
</dbReference>
<organism evidence="11 12">
    <name type="scientific">Flammeovirga yaeyamensis</name>
    <dbReference type="NCBI Taxonomy" id="367791"/>
    <lineage>
        <taxon>Bacteria</taxon>
        <taxon>Pseudomonadati</taxon>
        <taxon>Bacteroidota</taxon>
        <taxon>Cytophagia</taxon>
        <taxon>Cytophagales</taxon>
        <taxon>Flammeovirgaceae</taxon>
        <taxon>Flammeovirga</taxon>
    </lineage>
</organism>
<feature type="binding site" evidence="5">
    <location>
        <position position="307"/>
    </location>
    <ligand>
        <name>substrate</name>
    </ligand>
</feature>
<dbReference type="SUPFAM" id="SSF51419">
    <property type="entry name" value="PLP-binding barrel"/>
    <property type="match status" value="1"/>
</dbReference>
<keyword evidence="5 8" id="KW-0457">Lysine biosynthesis</keyword>
<dbReference type="PRINTS" id="PR01179">
    <property type="entry name" value="ODADCRBXLASE"/>
</dbReference>
<dbReference type="PANTHER" id="PTHR43727:SF2">
    <property type="entry name" value="GROUP IV DECARBOXYLASE"/>
    <property type="match status" value="1"/>
</dbReference>
<gene>
    <name evidence="5 11" type="primary">lysA</name>
    <name evidence="11" type="ORF">KMW28_12075</name>
</gene>
<feature type="domain" description="Orn/DAP/Arg decarboxylase 2 C-terminal" evidence="9">
    <location>
        <begin position="27"/>
        <end position="363"/>
    </location>
</feature>
<comment type="cofactor">
    <cofactor evidence="1 5 7 8">
        <name>pyridoxal 5'-phosphate</name>
        <dbReference type="ChEBI" id="CHEBI:597326"/>
    </cofactor>
</comment>
<dbReference type="PANTHER" id="PTHR43727">
    <property type="entry name" value="DIAMINOPIMELATE DECARBOXYLASE"/>
    <property type="match status" value="1"/>
</dbReference>
<feature type="binding site" evidence="5">
    <location>
        <position position="365"/>
    </location>
    <ligand>
        <name>substrate</name>
    </ligand>
</feature>
<evidence type="ECO:0000256" key="5">
    <source>
        <dbReference type="HAMAP-Rule" id="MF_02120"/>
    </source>
</evidence>
<comment type="pathway">
    <text evidence="5 8">Amino-acid biosynthesis; L-lysine biosynthesis via DAP pathway; L-lysine from DL-2,6-diaminopimelate: step 1/1.</text>
</comment>
<dbReference type="Pfam" id="PF02784">
    <property type="entry name" value="Orn_Arg_deC_N"/>
    <property type="match status" value="1"/>
</dbReference>
<evidence type="ECO:0000313" key="12">
    <source>
        <dbReference type="Proteomes" id="UP000678679"/>
    </source>
</evidence>
<proteinExistence type="inferred from homology"/>
<dbReference type="Gene3D" id="2.40.37.10">
    <property type="entry name" value="Lyase, Ornithine Decarboxylase, Chain A, domain 1"/>
    <property type="match status" value="1"/>
</dbReference>
<evidence type="ECO:0000256" key="6">
    <source>
        <dbReference type="NCBIfam" id="TIGR01048"/>
    </source>
</evidence>
<dbReference type="NCBIfam" id="TIGR01048">
    <property type="entry name" value="lysA"/>
    <property type="match status" value="1"/>
</dbReference>
<comment type="similarity">
    <text evidence="5">Belongs to the Orn/Lys/Arg decarboxylase class-II family. LysA subfamily.</text>
</comment>
<dbReference type="EMBL" id="CP076132">
    <property type="protein sequence ID" value="QWG00390.1"/>
    <property type="molecule type" value="Genomic_DNA"/>
</dbReference>
<comment type="catalytic activity">
    <reaction evidence="5 8">
        <text>meso-2,6-diaminopimelate + H(+) = L-lysine + CO2</text>
        <dbReference type="Rhea" id="RHEA:15101"/>
        <dbReference type="ChEBI" id="CHEBI:15378"/>
        <dbReference type="ChEBI" id="CHEBI:16526"/>
        <dbReference type="ChEBI" id="CHEBI:32551"/>
        <dbReference type="ChEBI" id="CHEBI:57791"/>
        <dbReference type="EC" id="4.1.1.20"/>
    </reaction>
</comment>
<comment type="caution">
    <text evidence="5">Lacks conserved residue(s) required for the propagation of feature annotation.</text>
</comment>
<dbReference type="Proteomes" id="UP000678679">
    <property type="component" value="Chromosome 1"/>
</dbReference>
<keyword evidence="5" id="KW-0028">Amino-acid biosynthesis</keyword>
<dbReference type="InterPro" id="IPR009006">
    <property type="entry name" value="Ala_racemase/Decarboxylase_C"/>
</dbReference>
<dbReference type="FunFam" id="3.20.20.10:FF:000003">
    <property type="entry name" value="Diaminopimelate decarboxylase"/>
    <property type="match status" value="1"/>
</dbReference>
<evidence type="ECO:0000259" key="10">
    <source>
        <dbReference type="Pfam" id="PF02784"/>
    </source>
</evidence>
<keyword evidence="2 5" id="KW-0210">Decarboxylase</keyword>
<feature type="binding site" evidence="5">
    <location>
        <position position="338"/>
    </location>
    <ligand>
        <name>substrate</name>
    </ligand>
</feature>
<comment type="subunit">
    <text evidence="5">Homodimer.</text>
</comment>
<feature type="binding site" evidence="5">
    <location>
        <position position="311"/>
    </location>
    <ligand>
        <name>substrate</name>
    </ligand>
</feature>
<feature type="active site" description="Proton donor" evidence="7">
    <location>
        <position position="337"/>
    </location>
</feature>
<keyword evidence="4 5" id="KW-0456">Lyase</keyword>
<protein>
    <recommendedName>
        <fullName evidence="5 6">Diaminopimelate decarboxylase</fullName>
        <shortName evidence="5">DAP decarboxylase</shortName>
        <shortName evidence="5">DAPDC</shortName>
        <ecNumber evidence="5 6">4.1.1.20</ecNumber>
    </recommendedName>
</protein>
<feature type="domain" description="Orn/DAP/Arg decarboxylase 2 N-terminal" evidence="10">
    <location>
        <begin position="32"/>
        <end position="275"/>
    </location>
</feature>
<feature type="binding site" evidence="5">
    <location>
        <position position="227"/>
    </location>
    <ligand>
        <name>pyridoxal 5'-phosphate</name>
        <dbReference type="ChEBI" id="CHEBI:597326"/>
    </ligand>
</feature>
<evidence type="ECO:0000256" key="2">
    <source>
        <dbReference type="ARBA" id="ARBA00022793"/>
    </source>
</evidence>
<dbReference type="HAMAP" id="MF_02120">
    <property type="entry name" value="LysA"/>
    <property type="match status" value="1"/>
</dbReference>
<dbReference type="CDD" id="cd06828">
    <property type="entry name" value="PLPDE_III_DapDC"/>
    <property type="match status" value="1"/>
</dbReference>
<evidence type="ECO:0000256" key="7">
    <source>
        <dbReference type="PIRSR" id="PIRSR600183-50"/>
    </source>
</evidence>
<dbReference type="AlphaFoldDB" id="A0AAX1MYM9"/>
<dbReference type="InterPro" id="IPR022643">
    <property type="entry name" value="De-COase2_C"/>
</dbReference>
<keyword evidence="12" id="KW-1185">Reference proteome</keyword>
<evidence type="ECO:0000256" key="3">
    <source>
        <dbReference type="ARBA" id="ARBA00022898"/>
    </source>
</evidence>
<dbReference type="InterPro" id="IPR022644">
    <property type="entry name" value="De-COase2_N"/>
</dbReference>
<sequence>MELKNSTYTIQGVPVTDIAEQFQTPVYVYDADKIINQIQTLRGAFSGVNLRIKYAMKSLSNLSILKLVKEYGVDLDCVSIQEVLLGIEAGFPKERILFTPNSVSFEEIQEAVELGVVINIDNIAVLEHFGDVYQDTVPCAIRINPHITAGGNAKIQVGHIGSKFGISIFQMSHVKKVVESHNINVVGLHMHSGSDILDSEVFLMAANVMFDCAKDFPNLQFIDMGSGFKVAYKEGDIVTNIPELGKKMSAAFQEFCKNYGRELELWFEPGKYLVSESGHLLTKVNVLKHSPAAVFAGVDSGLNHLIRPMMYDAYHHILNVSNPSAPKRVYDVVGYICETDTFGYDRKISEIKVGDILSIENAGAYSYSMASNYNSRFRPAEVLVYNGQPHLIRERETLQDLIRGQKDIFSDIEINVKSSEEEKAAK</sequence>
<accession>A0AAX1MYM9</accession>
<reference evidence="11 12" key="1">
    <citation type="submission" date="2021-05" db="EMBL/GenBank/DDBJ databases">
        <title>Comparative genomic studies on the polysaccharide-degrading batcterial strains of the Flammeovirga genus.</title>
        <authorList>
            <person name="Zewei F."/>
            <person name="Zheng Z."/>
            <person name="Yu L."/>
            <person name="Ruyue G."/>
            <person name="Yanhong M."/>
            <person name="Yuanyuan C."/>
            <person name="Jingyan G."/>
            <person name="Wenjun H."/>
        </authorList>
    </citation>
    <scope>NUCLEOTIDE SEQUENCE [LARGE SCALE GENOMIC DNA]</scope>
    <source>
        <strain evidence="11 12">NBRC:100898</strain>
    </source>
</reference>
<dbReference type="GO" id="GO:0009089">
    <property type="term" value="P:lysine biosynthetic process via diaminopimelate"/>
    <property type="evidence" value="ECO:0007669"/>
    <property type="project" value="UniProtKB-UniRule"/>
</dbReference>
<feature type="modified residue" description="N6-(pyridoxal phosphate)lysine" evidence="5 7">
    <location>
        <position position="57"/>
    </location>
</feature>
<evidence type="ECO:0000313" key="11">
    <source>
        <dbReference type="EMBL" id="QWG00390.1"/>
    </source>
</evidence>
<evidence type="ECO:0000256" key="1">
    <source>
        <dbReference type="ARBA" id="ARBA00001933"/>
    </source>
</evidence>
<dbReference type="RefSeq" id="WP_169663201.1">
    <property type="nucleotide sequence ID" value="NZ_CP076132.1"/>
</dbReference>
<dbReference type="GO" id="GO:0008836">
    <property type="term" value="F:diaminopimelate decarboxylase activity"/>
    <property type="evidence" value="ECO:0007669"/>
    <property type="project" value="UniProtKB-UniRule"/>
</dbReference>
<dbReference type="PROSITE" id="PS00878">
    <property type="entry name" value="ODR_DC_2_1"/>
    <property type="match status" value="1"/>
</dbReference>
<evidence type="ECO:0000259" key="9">
    <source>
        <dbReference type="Pfam" id="PF00278"/>
    </source>
</evidence>
<keyword evidence="3 5" id="KW-0663">Pyridoxal phosphate</keyword>
<dbReference type="InterPro" id="IPR029066">
    <property type="entry name" value="PLP-binding_barrel"/>
</dbReference>
<name>A0AAX1MYM9_9BACT</name>
<dbReference type="KEGG" id="fya:KMW28_12075"/>
<dbReference type="Gene3D" id="3.20.20.10">
    <property type="entry name" value="Alanine racemase"/>
    <property type="match status" value="1"/>
</dbReference>
<dbReference type="InterPro" id="IPR002986">
    <property type="entry name" value="DAP_deCOOHase_LysA"/>
</dbReference>